<dbReference type="AlphaFoldDB" id="A0A9P3BCY7"/>
<keyword evidence="2" id="KW-0479">Metal-binding</keyword>
<evidence type="ECO:0000256" key="2">
    <source>
        <dbReference type="ARBA" id="ARBA00022723"/>
    </source>
</evidence>
<evidence type="ECO:0000256" key="1">
    <source>
        <dbReference type="ARBA" id="ARBA00007025"/>
    </source>
</evidence>
<evidence type="ECO:0000256" key="5">
    <source>
        <dbReference type="ARBA" id="ARBA00022801"/>
    </source>
</evidence>
<dbReference type="GO" id="GO:0006281">
    <property type="term" value="P:DNA repair"/>
    <property type="evidence" value="ECO:0007669"/>
    <property type="project" value="TreeGrafter"/>
</dbReference>
<keyword evidence="6" id="KW-0347">Helicase</keyword>
<feature type="region of interest" description="Disordered" evidence="10">
    <location>
        <begin position="1158"/>
        <end position="1203"/>
    </location>
</feature>
<evidence type="ECO:0000256" key="4">
    <source>
        <dbReference type="ARBA" id="ARBA00022771"/>
    </source>
</evidence>
<protein>
    <recommendedName>
        <fullName evidence="16">SNF2 family N-terminal domain-containing protein</fullName>
    </recommendedName>
</protein>
<keyword evidence="5" id="KW-0378">Hydrolase</keyword>
<dbReference type="CDD" id="cd18793">
    <property type="entry name" value="SF2_C_SNF"/>
    <property type="match status" value="1"/>
</dbReference>
<feature type="region of interest" description="Disordered" evidence="10">
    <location>
        <begin position="911"/>
        <end position="935"/>
    </location>
</feature>
<dbReference type="PANTHER" id="PTHR45626">
    <property type="entry name" value="TRANSCRIPTION TERMINATION FACTOR 2-RELATED"/>
    <property type="match status" value="1"/>
</dbReference>
<dbReference type="GO" id="GO:0004386">
    <property type="term" value="F:helicase activity"/>
    <property type="evidence" value="ECO:0007669"/>
    <property type="project" value="UniProtKB-KW"/>
</dbReference>
<dbReference type="InterPro" id="IPR000330">
    <property type="entry name" value="SNF2_N"/>
</dbReference>
<accession>A0A9P3BCY7</accession>
<evidence type="ECO:0008006" key="16">
    <source>
        <dbReference type="Google" id="ProtNLM"/>
    </source>
</evidence>
<dbReference type="InterPro" id="IPR014001">
    <property type="entry name" value="Helicase_ATP-bd"/>
</dbReference>
<feature type="region of interest" description="Disordered" evidence="10">
    <location>
        <begin position="212"/>
        <end position="340"/>
    </location>
</feature>
<feature type="compositionally biased region" description="Basic and acidic residues" evidence="10">
    <location>
        <begin position="1158"/>
        <end position="1173"/>
    </location>
</feature>
<feature type="region of interest" description="Disordered" evidence="10">
    <location>
        <begin position="116"/>
        <end position="190"/>
    </location>
</feature>
<feature type="compositionally biased region" description="Low complexity" evidence="10">
    <location>
        <begin position="154"/>
        <end position="171"/>
    </location>
</feature>
<dbReference type="InterPro" id="IPR050628">
    <property type="entry name" value="SNF2_RAD54_helicase_TF"/>
</dbReference>
<evidence type="ECO:0000259" key="12">
    <source>
        <dbReference type="PROSITE" id="PS51192"/>
    </source>
</evidence>
<feature type="domain" description="Helicase ATP-binding" evidence="12">
    <location>
        <begin position="445"/>
        <end position="640"/>
    </location>
</feature>
<dbReference type="InterPro" id="IPR001650">
    <property type="entry name" value="Helicase_C-like"/>
</dbReference>
<sequence length="1203" mass="135308">MDLDPPQSSDNMLPEPEPAELDIDLSQLEDIDARRQQTASKAFYARSVLALRNNVPTTPLPKDTEASPSIPVPSITCTAPAHLDNQIFVSLPADNIFDDNEIEQIRQYVASQNGNVSESNGLAAMPPDQHQIPTETSSGTTAVEDRMNLDEPQPAVASSSKSSKAPDAPAVDENVAPEWPEVQEEDSTGFDIVETWYNTLEDPTLEERVQYEKAKQQENRRKERIASRKALEQLQAEQTLETILDSSDDELPDSSLGQTHGDTGKRSDMATANRPSKGPRKQKNRVSAAERRRSMQLGLDIALGHLTSKKGPAKKSSRKRKSDDSNGDVPANGNGSKNNLKDTEFDLDAFLYPDVIADAQANAGLPAIPISNSKNKKTALTELVASIPSADQDQAKSDKQAILDATTKFRNKARSDGKGGWRIKGMKTSLFHHQLLGVAFMRDRENSSSPPYGGFLCDVMGYGKTIQALANIVDGRCIEPDAPVKTTLIVVPPHLVKHWENQVVKHCEKDAVGEVITYCAQNRLRTLDVIQSLQRYSVIITTYDEVRRSYPRLERKGEVFDEKKIIEMWTELYTKEVGPLHKIKFLRIILDEGHSIKNHLASTSIAVRALTGHYKWILSGTPVPNFITEFYPHFDFLEYPDTNDYSQFVKRYCEDDEARQRLRNLCRTYLLRRTHSSRLFSLPIIKLPDIGESVIKVDFCDVERRIYDEILEQFISNINGLSDDTNPYLAQCRCFLTMILKLRMISSHLLTTQDLVKRLLTSSLMKDLVEIARETRDPDHPSTQITKWFITLKKGVSLPAAPPENEDPSQSGNELNGDREELVKQFRKFTTELHENGQWYERLRRTSCPQCELTPISPIITSCMHLYCEECYFVLKNSLTSTDEKPICQTCNNPIAEAAYCGTAEPIVLDEPSVPSSSTQNNTRKAKPSSRKQSSRFFGSRMFATAAQRSRMRQTDNEQQNEDEELDWIAATQGGMPGAKVDKVRELVANWIQEDPDAKVVVFTQFLDFVRIFSFICTKEGWTHCRLTGKMSIGARDLSMKEFREKQEVKVMIASLMAGGTGLDMSMANKCILVDLWWNEAMQQQAFCRLYRIGQEKVVEIVKIIIQNTIDDYILQLQTKKSANINSTIGEEALQKRDTIIDLLEMFAEIEKQENGGIRVEVRRKGKQADKGNKSNKGNQQGTAKRSKGKDRDTGDTGIGSST</sequence>
<dbReference type="InterPro" id="IPR001841">
    <property type="entry name" value="Znf_RING"/>
</dbReference>
<dbReference type="PANTHER" id="PTHR45626:SF17">
    <property type="entry name" value="HELICASE-LIKE TRANSCRIPTION FACTOR"/>
    <property type="match status" value="1"/>
</dbReference>
<feature type="domain" description="Helicase C-terminal" evidence="13">
    <location>
        <begin position="983"/>
        <end position="1133"/>
    </location>
</feature>
<evidence type="ECO:0000256" key="10">
    <source>
        <dbReference type="SAM" id="MobiDB-lite"/>
    </source>
</evidence>
<dbReference type="GO" id="GO:0016787">
    <property type="term" value="F:hydrolase activity"/>
    <property type="evidence" value="ECO:0007669"/>
    <property type="project" value="UniProtKB-KW"/>
</dbReference>
<dbReference type="InterPro" id="IPR013083">
    <property type="entry name" value="Znf_RING/FYVE/PHD"/>
</dbReference>
<evidence type="ECO:0000256" key="9">
    <source>
        <dbReference type="PROSITE-ProRule" id="PRU00175"/>
    </source>
</evidence>
<feature type="compositionally biased region" description="Basic residues" evidence="10">
    <location>
        <begin position="307"/>
        <end position="320"/>
    </location>
</feature>
<dbReference type="PROSITE" id="PS51194">
    <property type="entry name" value="HELICASE_CTER"/>
    <property type="match status" value="1"/>
</dbReference>
<dbReference type="PROSITE" id="PS00518">
    <property type="entry name" value="ZF_RING_1"/>
    <property type="match status" value="1"/>
</dbReference>
<keyword evidence="7" id="KW-0862">Zinc</keyword>
<comment type="caution">
    <text evidence="14">The sequence shown here is derived from an EMBL/GenBank/DDBJ whole genome shotgun (WGS) entry which is preliminary data.</text>
</comment>
<proteinExistence type="inferred from homology"/>
<dbReference type="GO" id="GO:0005634">
    <property type="term" value="C:nucleus"/>
    <property type="evidence" value="ECO:0007669"/>
    <property type="project" value="TreeGrafter"/>
</dbReference>
<evidence type="ECO:0000256" key="6">
    <source>
        <dbReference type="ARBA" id="ARBA00022806"/>
    </source>
</evidence>
<feature type="compositionally biased region" description="Polar residues" evidence="10">
    <location>
        <begin position="1175"/>
        <end position="1184"/>
    </location>
</feature>
<evidence type="ECO:0000313" key="15">
    <source>
        <dbReference type="Proteomes" id="UP001043456"/>
    </source>
</evidence>
<keyword evidence="3" id="KW-0547">Nucleotide-binding</keyword>
<dbReference type="GO" id="GO:0005524">
    <property type="term" value="F:ATP binding"/>
    <property type="evidence" value="ECO:0007669"/>
    <property type="project" value="UniProtKB-KW"/>
</dbReference>
<dbReference type="SMART" id="SM00487">
    <property type="entry name" value="DEXDc"/>
    <property type="match status" value="1"/>
</dbReference>
<dbReference type="Gene3D" id="3.40.50.10810">
    <property type="entry name" value="Tandem AAA-ATPase domain"/>
    <property type="match status" value="1"/>
</dbReference>
<keyword evidence="15" id="KW-1185">Reference proteome</keyword>
<evidence type="ECO:0000259" key="11">
    <source>
        <dbReference type="PROSITE" id="PS50089"/>
    </source>
</evidence>
<dbReference type="InterPro" id="IPR038718">
    <property type="entry name" value="SNF2-like_sf"/>
</dbReference>
<organism evidence="14 15">
    <name type="scientific">Aspergillus pseudoviridinutans</name>
    <dbReference type="NCBI Taxonomy" id="1517512"/>
    <lineage>
        <taxon>Eukaryota</taxon>
        <taxon>Fungi</taxon>
        <taxon>Dikarya</taxon>
        <taxon>Ascomycota</taxon>
        <taxon>Pezizomycotina</taxon>
        <taxon>Eurotiomycetes</taxon>
        <taxon>Eurotiomycetidae</taxon>
        <taxon>Eurotiales</taxon>
        <taxon>Aspergillaceae</taxon>
        <taxon>Aspergillus</taxon>
        <taxon>Aspergillus subgen. Fumigati</taxon>
    </lineage>
</organism>
<dbReference type="Gene3D" id="3.30.40.10">
    <property type="entry name" value="Zinc/RING finger domain, C3HC4 (zinc finger)"/>
    <property type="match status" value="1"/>
</dbReference>
<dbReference type="Gene3D" id="3.40.50.300">
    <property type="entry name" value="P-loop containing nucleotide triphosphate hydrolases"/>
    <property type="match status" value="1"/>
</dbReference>
<evidence type="ECO:0000256" key="3">
    <source>
        <dbReference type="ARBA" id="ARBA00022741"/>
    </source>
</evidence>
<dbReference type="Pfam" id="PF00176">
    <property type="entry name" value="SNF2-rel_dom"/>
    <property type="match status" value="1"/>
</dbReference>
<evidence type="ECO:0000256" key="7">
    <source>
        <dbReference type="ARBA" id="ARBA00022833"/>
    </source>
</evidence>
<gene>
    <name evidence="14" type="ORF">Asppvi_004901</name>
</gene>
<dbReference type="Proteomes" id="UP001043456">
    <property type="component" value="Unassembled WGS sequence"/>
</dbReference>
<dbReference type="SUPFAM" id="SSF57850">
    <property type="entry name" value="RING/U-box"/>
    <property type="match status" value="1"/>
</dbReference>
<dbReference type="PROSITE" id="PS50089">
    <property type="entry name" value="ZF_RING_2"/>
    <property type="match status" value="1"/>
</dbReference>
<feature type="compositionally biased region" description="Basic and acidic residues" evidence="10">
    <location>
        <begin position="212"/>
        <end position="231"/>
    </location>
</feature>
<dbReference type="OrthoDB" id="1699231at2759"/>
<dbReference type="GeneID" id="67003513"/>
<feature type="compositionally biased region" description="Basic residues" evidence="10">
    <location>
        <begin position="924"/>
        <end position="934"/>
    </location>
</feature>
<dbReference type="InterPro" id="IPR017907">
    <property type="entry name" value="Znf_RING_CS"/>
</dbReference>
<dbReference type="PROSITE" id="PS51192">
    <property type="entry name" value="HELICASE_ATP_BIND_1"/>
    <property type="match status" value="1"/>
</dbReference>
<dbReference type="CDD" id="cd18008">
    <property type="entry name" value="DEXDc_SHPRH-like"/>
    <property type="match status" value="1"/>
</dbReference>
<dbReference type="InterPro" id="IPR027417">
    <property type="entry name" value="P-loop_NTPase"/>
</dbReference>
<dbReference type="FunFam" id="3.40.50.10810:FF:000116">
    <property type="entry name" value="SNF2 family helicase, putative"/>
    <property type="match status" value="1"/>
</dbReference>
<keyword evidence="8" id="KW-0067">ATP-binding</keyword>
<dbReference type="SMART" id="SM00490">
    <property type="entry name" value="HELICc"/>
    <property type="match status" value="1"/>
</dbReference>
<feature type="compositionally biased region" description="Polar residues" evidence="10">
    <location>
        <begin position="914"/>
        <end position="923"/>
    </location>
</feature>
<evidence type="ECO:0000256" key="8">
    <source>
        <dbReference type="ARBA" id="ARBA00022840"/>
    </source>
</evidence>
<dbReference type="GO" id="GO:0008270">
    <property type="term" value="F:zinc ion binding"/>
    <property type="evidence" value="ECO:0007669"/>
    <property type="project" value="UniProtKB-KW"/>
</dbReference>
<dbReference type="GO" id="GO:0008094">
    <property type="term" value="F:ATP-dependent activity, acting on DNA"/>
    <property type="evidence" value="ECO:0007669"/>
    <property type="project" value="TreeGrafter"/>
</dbReference>
<dbReference type="EMBL" id="BHVY01000003">
    <property type="protein sequence ID" value="GIJ86028.1"/>
    <property type="molecule type" value="Genomic_DNA"/>
</dbReference>
<evidence type="ECO:0000313" key="14">
    <source>
        <dbReference type="EMBL" id="GIJ86028.1"/>
    </source>
</evidence>
<reference evidence="14 15" key="1">
    <citation type="submission" date="2018-10" db="EMBL/GenBank/DDBJ databases">
        <title>Pan-genome distribution and transcriptional activeness of fungal secondary metabolism genes in Aspergillus section Fumigati.</title>
        <authorList>
            <person name="Takahashi H."/>
            <person name="Umemura M."/>
            <person name="Ninomiya A."/>
            <person name="Kusuya Y."/>
            <person name="Urayama S."/>
            <person name="Shimizu M."/>
            <person name="Watanabe A."/>
            <person name="Kamei K."/>
            <person name="Yaguchi T."/>
            <person name="Hagiwara D."/>
        </authorList>
    </citation>
    <scope>NUCLEOTIDE SEQUENCE [LARGE SCALE GENOMIC DNA]</scope>
    <source>
        <strain evidence="14 15">IFM 55266</strain>
    </source>
</reference>
<name>A0A9P3BCY7_9EURO</name>
<keyword evidence="4 9" id="KW-0863">Zinc-finger</keyword>
<dbReference type="RefSeq" id="XP_043156775.1">
    <property type="nucleotide sequence ID" value="XM_043300840.1"/>
</dbReference>
<dbReference type="Pfam" id="PF00271">
    <property type="entry name" value="Helicase_C"/>
    <property type="match status" value="1"/>
</dbReference>
<dbReference type="SUPFAM" id="SSF52540">
    <property type="entry name" value="P-loop containing nucleoside triphosphate hydrolases"/>
    <property type="match status" value="2"/>
</dbReference>
<feature type="domain" description="RING-type" evidence="11">
    <location>
        <begin position="848"/>
        <end position="892"/>
    </location>
</feature>
<dbReference type="InterPro" id="IPR049730">
    <property type="entry name" value="SNF2/RAD54-like_C"/>
</dbReference>
<comment type="similarity">
    <text evidence="1">Belongs to the SNF2/RAD54 helicase family.</text>
</comment>
<feature type="compositionally biased region" description="Polar residues" evidence="10">
    <location>
        <begin position="131"/>
        <end position="141"/>
    </location>
</feature>
<evidence type="ECO:0000259" key="13">
    <source>
        <dbReference type="PROSITE" id="PS51194"/>
    </source>
</evidence>